<evidence type="ECO:0000313" key="2">
    <source>
        <dbReference type="Proteomes" id="UP000027456"/>
    </source>
</evidence>
<dbReference type="EMBL" id="AZST01000003">
    <property type="protein sequence ID" value="KEP55649.1"/>
    <property type="molecule type" value="Genomic_DNA"/>
</dbReference>
<protein>
    <submittedName>
        <fullName evidence="1">Uncharacterized protein</fullName>
    </submittedName>
</protein>
<comment type="caution">
    <text evidence="1">The sequence shown here is derived from an EMBL/GenBank/DDBJ whole genome shotgun (WGS) entry which is preliminary data.</text>
</comment>
<reference evidence="1 2" key="1">
    <citation type="submission" date="2013-12" db="EMBL/GenBank/DDBJ databases">
        <authorList>
            <person name="Cubeta M."/>
            <person name="Pakala S."/>
            <person name="Fedorova N."/>
            <person name="Thomas E."/>
            <person name="Dean R."/>
            <person name="Jabaji S."/>
            <person name="Neate S."/>
            <person name="Toda T."/>
            <person name="Tavantzis S."/>
            <person name="Vilgalys R."/>
            <person name="Bharathan N."/>
            <person name="Pakala S."/>
            <person name="Losada L.S."/>
            <person name="Zafar N."/>
            <person name="Nierman W."/>
        </authorList>
    </citation>
    <scope>NUCLEOTIDE SEQUENCE [LARGE SCALE GENOMIC DNA]</scope>
    <source>
        <strain evidence="1 2">123E</strain>
    </source>
</reference>
<sequence>MPRAVRPQHTFTNASNSAQFEALRAQPTTSDNQALDEGWNDEDLWYSTDDSDSDTDDEDIVTGTILGVLDGTLELGALDELIQVLKQSTLHYQNKTRIYHANADHYAAESKRLQKALVYERGLSQADRHRHLERQLLNAQIRHKAMKFIHRRLQNECLQLRRTLEDLEKET</sequence>
<evidence type="ECO:0000313" key="1">
    <source>
        <dbReference type="EMBL" id="KEP55649.1"/>
    </source>
</evidence>
<proteinExistence type="predicted"/>
<dbReference type="Proteomes" id="UP000027456">
    <property type="component" value="Unassembled WGS sequence"/>
</dbReference>
<keyword evidence="2" id="KW-1185">Reference proteome</keyword>
<dbReference type="AlphaFoldDB" id="A0A074S8U6"/>
<dbReference type="HOGENOM" id="CLU_1563747_0_0_1"/>
<dbReference type="OrthoDB" id="10314109at2759"/>
<gene>
    <name evidence="1" type="ORF">V565_002630</name>
</gene>
<name>A0A074S8U6_9AGAM</name>
<accession>A0A074S8U6</accession>
<organism evidence="1 2">
    <name type="scientific">Rhizoctonia solani 123E</name>
    <dbReference type="NCBI Taxonomy" id="1423351"/>
    <lineage>
        <taxon>Eukaryota</taxon>
        <taxon>Fungi</taxon>
        <taxon>Dikarya</taxon>
        <taxon>Basidiomycota</taxon>
        <taxon>Agaricomycotina</taxon>
        <taxon>Agaricomycetes</taxon>
        <taxon>Cantharellales</taxon>
        <taxon>Ceratobasidiaceae</taxon>
        <taxon>Rhizoctonia</taxon>
    </lineage>
</organism>